<dbReference type="InterPro" id="IPR040198">
    <property type="entry name" value="Fido_containing"/>
</dbReference>
<feature type="domain" description="Fido" evidence="4">
    <location>
        <begin position="92"/>
        <end position="245"/>
    </location>
</feature>
<reference evidence="5 6" key="1">
    <citation type="journal article" date="2016" name="Appl. Environ. Microbiol.">
        <title>Lack of Overt Genome Reduction in the Bryostatin-Producing Bryozoan Symbiont "Candidatus Endobugula sertula".</title>
        <authorList>
            <person name="Miller I.J."/>
            <person name="Vanee N."/>
            <person name="Fong S.S."/>
            <person name="Lim-Fong G.E."/>
            <person name="Kwan J.C."/>
        </authorList>
    </citation>
    <scope>NUCLEOTIDE SEQUENCE [LARGE SCALE GENOMIC DNA]</scope>
    <source>
        <strain evidence="5">AB1-4</strain>
    </source>
</reference>
<dbReference type="GO" id="GO:0005524">
    <property type="term" value="F:ATP binding"/>
    <property type="evidence" value="ECO:0007669"/>
    <property type="project" value="UniProtKB-KW"/>
</dbReference>
<keyword evidence="2" id="KW-0547">Nucleotide-binding</keyword>
<dbReference type="PANTHER" id="PTHR13504">
    <property type="entry name" value="FIDO DOMAIN-CONTAINING PROTEIN DDB_G0283145"/>
    <property type="match status" value="1"/>
</dbReference>
<dbReference type="SUPFAM" id="SSF140931">
    <property type="entry name" value="Fic-like"/>
    <property type="match status" value="1"/>
</dbReference>
<name>A0A1D2QQ64_9GAMM</name>
<feature type="site" description="Important for autoinhibition of adenylyltransferase activity" evidence="3">
    <location>
        <position position="42"/>
    </location>
</feature>
<evidence type="ECO:0000259" key="4">
    <source>
        <dbReference type="PROSITE" id="PS51459"/>
    </source>
</evidence>
<gene>
    <name evidence="5" type="ORF">AB835_07580</name>
</gene>
<feature type="active site" evidence="1">
    <location>
        <position position="188"/>
    </location>
</feature>
<evidence type="ECO:0000256" key="2">
    <source>
        <dbReference type="PIRSR" id="PIRSR640198-2"/>
    </source>
</evidence>
<evidence type="ECO:0000256" key="3">
    <source>
        <dbReference type="PIRSR" id="PIRSR640198-3"/>
    </source>
</evidence>
<dbReference type="InterPro" id="IPR003812">
    <property type="entry name" value="Fido"/>
</dbReference>
<dbReference type="AlphaFoldDB" id="A0A1D2QQ64"/>
<feature type="binding site" evidence="2">
    <location>
        <begin position="137"/>
        <end position="145"/>
    </location>
    <ligand>
        <name>ATP</name>
        <dbReference type="ChEBI" id="CHEBI:30616"/>
    </ligand>
</feature>
<evidence type="ECO:0000256" key="1">
    <source>
        <dbReference type="PIRSR" id="PIRSR640198-1"/>
    </source>
</evidence>
<accession>A0A1D2QQ64</accession>
<proteinExistence type="predicted"/>
<dbReference type="EMBL" id="MDLC01000023">
    <property type="protein sequence ID" value="ODS23694.1"/>
    <property type="molecule type" value="Genomic_DNA"/>
</dbReference>
<dbReference type="PROSITE" id="PS51459">
    <property type="entry name" value="FIDO"/>
    <property type="match status" value="1"/>
</dbReference>
<keyword evidence="2" id="KW-0067">ATP-binding</keyword>
<evidence type="ECO:0000313" key="5">
    <source>
        <dbReference type="EMBL" id="ODS23694.1"/>
    </source>
</evidence>
<comment type="caution">
    <text evidence="5">The sequence shown here is derived from an EMBL/GenBank/DDBJ whole genome shotgun (WGS) entry which is preliminary data.</text>
</comment>
<dbReference type="InterPro" id="IPR036597">
    <property type="entry name" value="Fido-like_dom_sf"/>
</dbReference>
<sequence length="263" mass="29504">MLALADTLHERLQAAKEANPDLWPTIVSKLRVDWTYNSNTIEGSTLSRGETHFFLTEGLTVEGKPLKDFTDAQSHAEAIDYLHDVVANKRPITEGLIKEFNALLLSGVKHTEAVNAQGQRVKKKAHPGEYKKQPNHVVQADGSLHWYVEPLQVPEQMEALVNWLADNIDQHHPIIVAALVHYNLVRIHGFDDGNGRGARIIMNLILMKQGLFPAVIRTEKKRLYLEALKQADSGDISPFVQFVASELIQTQEKVIADLESKPQ</sequence>
<evidence type="ECO:0000313" key="6">
    <source>
        <dbReference type="Proteomes" id="UP000242502"/>
    </source>
</evidence>
<dbReference type="Proteomes" id="UP000242502">
    <property type="component" value="Unassembled WGS sequence"/>
</dbReference>
<organism evidence="5 6">
    <name type="scientific">Candidatus Endobugula sertula</name>
    <name type="common">Bugula neritina bacterial symbiont</name>
    <dbReference type="NCBI Taxonomy" id="62101"/>
    <lineage>
        <taxon>Bacteria</taxon>
        <taxon>Pseudomonadati</taxon>
        <taxon>Pseudomonadota</taxon>
        <taxon>Gammaproteobacteria</taxon>
        <taxon>Cellvibrionales</taxon>
        <taxon>Cellvibrionaceae</taxon>
        <taxon>Candidatus Endobugula</taxon>
    </lineage>
</organism>
<dbReference type="PANTHER" id="PTHR13504:SF38">
    <property type="entry name" value="FIDO DOMAIN-CONTAINING PROTEIN"/>
    <property type="match status" value="1"/>
</dbReference>
<dbReference type="Pfam" id="PF02661">
    <property type="entry name" value="Fic"/>
    <property type="match status" value="1"/>
</dbReference>
<feature type="binding site" evidence="2">
    <location>
        <begin position="192"/>
        <end position="199"/>
    </location>
    <ligand>
        <name>ATP</name>
        <dbReference type="ChEBI" id="CHEBI:30616"/>
    </ligand>
</feature>
<protein>
    <recommendedName>
        <fullName evidence="4">Fido domain-containing protein</fullName>
    </recommendedName>
</protein>
<dbReference type="STRING" id="62101.AB835_07580"/>
<dbReference type="Gene3D" id="1.10.3290.10">
    <property type="entry name" value="Fido-like domain"/>
    <property type="match status" value="1"/>
</dbReference>